<organism evidence="3 4">
    <name type="scientific">Calorimonas adulescens</name>
    <dbReference type="NCBI Taxonomy" id="2606906"/>
    <lineage>
        <taxon>Bacteria</taxon>
        <taxon>Bacillati</taxon>
        <taxon>Bacillota</taxon>
        <taxon>Clostridia</taxon>
        <taxon>Thermoanaerobacterales</taxon>
        <taxon>Thermoanaerobacteraceae</taxon>
        <taxon>Calorimonas</taxon>
    </lineage>
</organism>
<reference evidence="3 4" key="1">
    <citation type="submission" date="2019-08" db="EMBL/GenBank/DDBJ databases">
        <title>Calorimonas adulescens gen. nov., sp. nov., an anaerobic thermophilic bacterium from Sakhalin hot spring.</title>
        <authorList>
            <person name="Khomyakova M.A."/>
            <person name="Merkel A.Y."/>
            <person name="Novikov A."/>
            <person name="Bonch-Osmolovskaya E.A."/>
            <person name="Slobodkin A.I."/>
        </authorList>
    </citation>
    <scope>NUCLEOTIDE SEQUENCE [LARGE SCALE GENOMIC DNA]</scope>
    <source>
        <strain evidence="3 4">A05MB</strain>
    </source>
</reference>
<evidence type="ECO:0000259" key="2">
    <source>
        <dbReference type="Pfam" id="PF09992"/>
    </source>
</evidence>
<comment type="caution">
    <text evidence="3">The sequence shown here is derived from an EMBL/GenBank/DDBJ whole genome shotgun (WGS) entry which is preliminary data.</text>
</comment>
<dbReference type="RefSeq" id="WP_149544372.1">
    <property type="nucleotide sequence ID" value="NZ_VTPS01000002.1"/>
</dbReference>
<dbReference type="InterPro" id="IPR018711">
    <property type="entry name" value="NAGPA"/>
</dbReference>
<sequence>MKFYKKIYAIMVSVLLLNSFTSIVYASDYQIINEKTQSEVLSEGVTHTTIERFTTSGWLDINILEVELNNKDIDIDALYGSEGLSQPSTVSSMASEAGSVAAINGDFFDTKSGSPIGQIVSDGVLISGPPDKSLYGKLSSFNIDRDGNIFFEYWTYNFSVSLPDGTSLPIASFNKASSGQYLSLYDYHWGNTPGANGNPNHTEVIVDKDGTVLDVRPNQPSVKIPEGAYALVSNGDTSQQLSMLVPGDKLVINLDTTPEYHNLKLSVSGGTMLVKDGTIAPITHDPVPKPTARTSIGINREGNKLFLVTVDGRNGSSMGLLESEMAQLMLDIGAYNAINLDGGGSTTMVIRPLGEKNYVTANKPSDGKERRVADAIGVFNNAEAGDVRGLKIKADNNVFVGTRAKIGVFAYDEKYNPVDVDMARVTFNVSNVKGKFEDNSFIPQSPGQAVITVKYKGVSEEFNINVLDKPIILKSNISTITTDYNTKTEIKIYGKDKDGYTATIDPADIEWTIYGNVGKIEDGIFTSGTLNASGYIRAEFDGTYINIPVTVGNAPQTTDVPDNIRLEDVDPYNKKINVNNDMNSYNIFVYGDTSTSTLLQTLMLSKAVDKANETSSFAVFMGKNAKKFNNLKIPYIAIDSPGLYEFRNSSFIVMDSSKGGLRATDASQWFALKDYLKNANGENIFLVLNTPVWGSSGFTDQREAALLENTLKDFKNSTGKNVWILYQGGQNFYTALNDEIRYLGLSGTKNAVKSDVSTMPYALIEVNGNEVYYQKNSLFE</sequence>
<keyword evidence="1" id="KW-0732">Signal</keyword>
<feature type="signal peptide" evidence="1">
    <location>
        <begin position="1"/>
        <end position="26"/>
    </location>
</feature>
<evidence type="ECO:0000313" key="4">
    <source>
        <dbReference type="Proteomes" id="UP000322976"/>
    </source>
</evidence>
<evidence type="ECO:0000313" key="3">
    <source>
        <dbReference type="EMBL" id="TZE83182.1"/>
    </source>
</evidence>
<feature type="domain" description="Phosphodiester glycosidase" evidence="2">
    <location>
        <begin position="203"/>
        <end position="379"/>
    </location>
</feature>
<dbReference type="PANTHER" id="PTHR40446">
    <property type="entry name" value="N-ACETYLGLUCOSAMINE-1-PHOSPHODIESTER ALPHA-N-ACETYLGLUCOSAMINIDASE"/>
    <property type="match status" value="1"/>
</dbReference>
<dbReference type="Pfam" id="PF09992">
    <property type="entry name" value="NAGPA"/>
    <property type="match status" value="1"/>
</dbReference>
<keyword evidence="3" id="KW-0378">Hydrolase</keyword>
<name>A0A5D8QFA2_9THEO</name>
<gene>
    <name evidence="3" type="ORF">FWJ32_02365</name>
</gene>
<proteinExistence type="predicted"/>
<keyword evidence="3" id="KW-0326">Glycosidase</keyword>
<keyword evidence="4" id="KW-1185">Reference proteome</keyword>
<dbReference type="AlphaFoldDB" id="A0A5D8QFA2"/>
<protein>
    <submittedName>
        <fullName evidence="3">Phosphodiester glycosidase family protein</fullName>
    </submittedName>
</protein>
<evidence type="ECO:0000256" key="1">
    <source>
        <dbReference type="SAM" id="SignalP"/>
    </source>
</evidence>
<dbReference type="GO" id="GO:0016798">
    <property type="term" value="F:hydrolase activity, acting on glycosyl bonds"/>
    <property type="evidence" value="ECO:0007669"/>
    <property type="project" value="UniProtKB-KW"/>
</dbReference>
<dbReference type="Proteomes" id="UP000322976">
    <property type="component" value="Unassembled WGS sequence"/>
</dbReference>
<dbReference type="EMBL" id="VTPS01000002">
    <property type="protein sequence ID" value="TZE83182.1"/>
    <property type="molecule type" value="Genomic_DNA"/>
</dbReference>
<feature type="chain" id="PRO_5022889734" evidence="1">
    <location>
        <begin position="27"/>
        <end position="780"/>
    </location>
</feature>
<accession>A0A5D8QFA2</accession>
<dbReference type="PANTHER" id="PTHR40446:SF2">
    <property type="entry name" value="N-ACETYLGLUCOSAMINE-1-PHOSPHODIESTER ALPHA-N-ACETYLGLUCOSAMINIDASE"/>
    <property type="match status" value="1"/>
</dbReference>